<dbReference type="SUPFAM" id="SSF53067">
    <property type="entry name" value="Actin-like ATPase domain"/>
    <property type="match status" value="2"/>
</dbReference>
<evidence type="ECO:0000256" key="1">
    <source>
        <dbReference type="ARBA" id="ARBA00007125"/>
    </source>
</evidence>
<dbReference type="STRING" id="82374.NZ47_13675"/>
<sequence>MIQGIIDIGSNTVRMAIYEIENGAMELILKKKHMVGLAAYLNDNIMSQEGVDKVCQVLDEYKEFLDVFSINDVMAFTTAALRNCKNSQQVVSEIIQRTGINIVVISGDKEAEYDFVGATRNIDMSEGLLVDIGGGSTELVYYENNQITHKISLHIGSLGLKKECCTSFMPNSDEVEKMYARAQEIIDSASDFKDIKSKVICGIGGTFKGTRALYNALYSTDRRNKEIDTAKLSDMIRRFGSTGKLTQAESVILMKNIPDRIHTIISGMVIADVIAKRFAAEKVIYSDSGVREGFIYSEIIK</sequence>
<dbReference type="Pfam" id="PF02541">
    <property type="entry name" value="Ppx-GppA"/>
    <property type="match status" value="1"/>
</dbReference>
<comment type="caution">
    <text evidence="3">The sequence shown here is derived from an EMBL/GenBank/DDBJ whole genome shotgun (WGS) entry which is preliminary data.</text>
</comment>
<comment type="similarity">
    <text evidence="1">Belongs to the GppA/Ppx family.</text>
</comment>
<dbReference type="PANTHER" id="PTHR30005:SF0">
    <property type="entry name" value="RETROGRADE REGULATION PROTEIN 2"/>
    <property type="match status" value="1"/>
</dbReference>
<dbReference type="Proteomes" id="UP000030993">
    <property type="component" value="Unassembled WGS sequence"/>
</dbReference>
<dbReference type="Gene3D" id="3.30.420.150">
    <property type="entry name" value="Exopolyphosphatase. Domain 2"/>
    <property type="match status" value="1"/>
</dbReference>
<dbReference type="InterPro" id="IPR003695">
    <property type="entry name" value="Ppx_GppA_N"/>
</dbReference>
<dbReference type="CDD" id="cd24052">
    <property type="entry name" value="ASKHA_NBD_HpPPX-GppA-like"/>
    <property type="match status" value="1"/>
</dbReference>
<protein>
    <submittedName>
        <fullName evidence="3">Exopolyphosphatase</fullName>
    </submittedName>
</protein>
<dbReference type="eggNOG" id="COG0248">
    <property type="taxonomic scope" value="Bacteria"/>
</dbReference>
<reference evidence="3 4" key="1">
    <citation type="journal article" date="2013" name="PLoS ONE">
        <title>Identification and characterization of three novel lipases belonging to families II and V from Anaerovibrio lipolyticus 5ST.</title>
        <authorList>
            <person name="Prive F."/>
            <person name="Kaderbhai N.N."/>
            <person name="Girdwood S."/>
            <person name="Worgan H.J."/>
            <person name="Pinloche E."/>
            <person name="Scollan N.D."/>
            <person name="Huws S.A."/>
            <person name="Newbold C.J."/>
        </authorList>
    </citation>
    <scope>NUCLEOTIDE SEQUENCE [LARGE SCALE GENOMIC DNA]</scope>
    <source>
        <strain evidence="3 4">5S</strain>
    </source>
</reference>
<feature type="domain" description="Ppx/GppA phosphatase N-terminal" evidence="2">
    <location>
        <begin position="17"/>
        <end position="299"/>
    </location>
</feature>
<proteinExistence type="inferred from homology"/>
<dbReference type="Gene3D" id="3.30.420.40">
    <property type="match status" value="1"/>
</dbReference>
<dbReference type="InterPro" id="IPR043129">
    <property type="entry name" value="ATPase_NBD"/>
</dbReference>
<dbReference type="InterPro" id="IPR050273">
    <property type="entry name" value="GppA/Ppx_hydrolase"/>
</dbReference>
<keyword evidence="4" id="KW-1185">Reference proteome</keyword>
<evidence type="ECO:0000259" key="2">
    <source>
        <dbReference type="Pfam" id="PF02541"/>
    </source>
</evidence>
<name>A0A0B2JKM8_9FIRM</name>
<gene>
    <name evidence="3" type="ORF">NZ47_13675</name>
</gene>
<dbReference type="RefSeq" id="WP_039212170.1">
    <property type="nucleotide sequence ID" value="NZ_JSCE01000251.1"/>
</dbReference>
<organism evidence="3 4">
    <name type="scientific">Anaerovibrio lipolyticus</name>
    <dbReference type="NCBI Taxonomy" id="82374"/>
    <lineage>
        <taxon>Bacteria</taxon>
        <taxon>Bacillati</taxon>
        <taxon>Bacillota</taxon>
        <taxon>Negativicutes</taxon>
        <taxon>Selenomonadales</taxon>
        <taxon>Selenomonadaceae</taxon>
        <taxon>Anaerovibrio</taxon>
    </lineage>
</organism>
<accession>A0A0B2JKM8</accession>
<dbReference type="PANTHER" id="PTHR30005">
    <property type="entry name" value="EXOPOLYPHOSPHATASE"/>
    <property type="match status" value="1"/>
</dbReference>
<dbReference type="AlphaFoldDB" id="A0A0B2JKM8"/>
<dbReference type="EMBL" id="JSCE01000251">
    <property type="protein sequence ID" value="KHM47268.1"/>
    <property type="molecule type" value="Genomic_DNA"/>
</dbReference>
<evidence type="ECO:0000313" key="4">
    <source>
        <dbReference type="Proteomes" id="UP000030993"/>
    </source>
</evidence>
<evidence type="ECO:0000313" key="3">
    <source>
        <dbReference type="EMBL" id="KHM47268.1"/>
    </source>
</evidence>